<gene>
    <name evidence="1" type="ORF">MRB53_034287</name>
</gene>
<accession>A0ACC2KY48</accession>
<sequence>MGRDGKWDEEYLKSKVDSGVNGIPPSIPHRNPPGQPRQDPRPPAYPSGWELLLHPQPIQRLRLLIQDPDRRFQQPMMHVPTIKHLLPQSIIQQHLLIALLDQVEPADGHDDLLRSVVDVDDVGWSAALGTLTGDTLNDAVGVHPIAAGRGVLGVVEILLADDEDDAVDARDGLELFCGGEGPGDAVVGVDEGAAIPHPAGATHAQYAFRLRSLKSMGCEMGW</sequence>
<name>A0ACC2KY48_PERAE</name>
<evidence type="ECO:0000313" key="1">
    <source>
        <dbReference type="EMBL" id="KAJ8625757.1"/>
    </source>
</evidence>
<comment type="caution">
    <text evidence="1">The sequence shown here is derived from an EMBL/GenBank/DDBJ whole genome shotgun (WGS) entry which is preliminary data.</text>
</comment>
<evidence type="ECO:0000313" key="2">
    <source>
        <dbReference type="Proteomes" id="UP001234297"/>
    </source>
</evidence>
<protein>
    <submittedName>
        <fullName evidence="1">Uncharacterized protein</fullName>
    </submittedName>
</protein>
<dbReference type="Proteomes" id="UP001234297">
    <property type="component" value="Chromosome 11"/>
</dbReference>
<proteinExistence type="predicted"/>
<keyword evidence="2" id="KW-1185">Reference proteome</keyword>
<organism evidence="1 2">
    <name type="scientific">Persea americana</name>
    <name type="common">Avocado</name>
    <dbReference type="NCBI Taxonomy" id="3435"/>
    <lineage>
        <taxon>Eukaryota</taxon>
        <taxon>Viridiplantae</taxon>
        <taxon>Streptophyta</taxon>
        <taxon>Embryophyta</taxon>
        <taxon>Tracheophyta</taxon>
        <taxon>Spermatophyta</taxon>
        <taxon>Magnoliopsida</taxon>
        <taxon>Magnoliidae</taxon>
        <taxon>Laurales</taxon>
        <taxon>Lauraceae</taxon>
        <taxon>Persea</taxon>
    </lineage>
</organism>
<dbReference type="EMBL" id="CM056819">
    <property type="protein sequence ID" value="KAJ8625757.1"/>
    <property type="molecule type" value="Genomic_DNA"/>
</dbReference>
<reference evidence="1 2" key="1">
    <citation type="journal article" date="2022" name="Hortic Res">
        <title>A haplotype resolved chromosomal level avocado genome allows analysis of novel avocado genes.</title>
        <authorList>
            <person name="Nath O."/>
            <person name="Fletcher S.J."/>
            <person name="Hayward A."/>
            <person name="Shaw L.M."/>
            <person name="Masouleh A.K."/>
            <person name="Furtado A."/>
            <person name="Henry R.J."/>
            <person name="Mitter N."/>
        </authorList>
    </citation>
    <scope>NUCLEOTIDE SEQUENCE [LARGE SCALE GENOMIC DNA]</scope>
    <source>
        <strain evidence="2">cv. Hass</strain>
    </source>
</reference>